<name>A0ABQ6DV33_9GAMM</name>
<sequence>MKLTDEQVTTLLHLVKTEMNGFCGDLGYEELSKIKKILEQQLDKSTTDDASS</sequence>
<protein>
    <submittedName>
        <fullName evidence="1">Uncharacterized protein</fullName>
    </submittedName>
</protein>
<organism evidence="1 2">
    <name type="scientific">Psychromonas marina</name>
    <dbReference type="NCBI Taxonomy" id="88364"/>
    <lineage>
        <taxon>Bacteria</taxon>
        <taxon>Pseudomonadati</taxon>
        <taxon>Pseudomonadota</taxon>
        <taxon>Gammaproteobacteria</taxon>
        <taxon>Alteromonadales</taxon>
        <taxon>Psychromonadaceae</taxon>
        <taxon>Psychromonas</taxon>
    </lineage>
</organism>
<accession>A0ABQ6DV33</accession>
<evidence type="ECO:0000313" key="2">
    <source>
        <dbReference type="Proteomes" id="UP001157353"/>
    </source>
</evidence>
<gene>
    <name evidence="1" type="ORF">GCM10007916_00270</name>
</gene>
<proteinExistence type="predicted"/>
<dbReference type="Proteomes" id="UP001157353">
    <property type="component" value="Unassembled WGS sequence"/>
</dbReference>
<comment type="caution">
    <text evidence="1">The sequence shown here is derived from an EMBL/GenBank/DDBJ whole genome shotgun (WGS) entry which is preliminary data.</text>
</comment>
<evidence type="ECO:0000313" key="1">
    <source>
        <dbReference type="EMBL" id="GLS88960.1"/>
    </source>
</evidence>
<dbReference type="EMBL" id="BSPQ01000001">
    <property type="protein sequence ID" value="GLS88960.1"/>
    <property type="molecule type" value="Genomic_DNA"/>
</dbReference>
<reference evidence="2" key="1">
    <citation type="journal article" date="2019" name="Int. J. Syst. Evol. Microbiol.">
        <title>The Global Catalogue of Microorganisms (GCM) 10K type strain sequencing project: providing services to taxonomists for standard genome sequencing and annotation.</title>
        <authorList>
            <consortium name="The Broad Institute Genomics Platform"/>
            <consortium name="The Broad Institute Genome Sequencing Center for Infectious Disease"/>
            <person name="Wu L."/>
            <person name="Ma J."/>
        </authorList>
    </citation>
    <scope>NUCLEOTIDE SEQUENCE [LARGE SCALE GENOMIC DNA]</scope>
    <source>
        <strain evidence="2">NBRC 103166</strain>
    </source>
</reference>
<dbReference type="RefSeq" id="WP_284202087.1">
    <property type="nucleotide sequence ID" value="NZ_BSPQ01000001.1"/>
</dbReference>
<keyword evidence="2" id="KW-1185">Reference proteome</keyword>